<accession>A0A0U2WLA5</accession>
<dbReference type="CDD" id="cd09112">
    <property type="entry name" value="PLDc_CLS_2"/>
    <property type="match status" value="1"/>
</dbReference>
<evidence type="ECO:0000259" key="14">
    <source>
        <dbReference type="PROSITE" id="PS50035"/>
    </source>
</evidence>
<feature type="domain" description="PLD phosphodiesterase" evidence="14">
    <location>
        <begin position="231"/>
        <end position="258"/>
    </location>
</feature>
<evidence type="ECO:0000256" key="3">
    <source>
        <dbReference type="ARBA" id="ARBA00022516"/>
    </source>
</evidence>
<evidence type="ECO:0000256" key="9">
    <source>
        <dbReference type="ARBA" id="ARBA00023136"/>
    </source>
</evidence>
<keyword evidence="9 13" id="KW-0472">Membrane</keyword>
<evidence type="ECO:0000256" key="6">
    <source>
        <dbReference type="ARBA" id="ARBA00022737"/>
    </source>
</evidence>
<dbReference type="Pfam" id="PF13396">
    <property type="entry name" value="PLDc_N"/>
    <property type="match status" value="1"/>
</dbReference>
<keyword evidence="3" id="KW-0444">Lipid biosynthesis</keyword>
<dbReference type="GO" id="GO:0008808">
    <property type="term" value="F:cardiolipin synthase activity"/>
    <property type="evidence" value="ECO:0007669"/>
    <property type="project" value="UniProtKB-UniRule"/>
</dbReference>
<dbReference type="InterPro" id="IPR025202">
    <property type="entry name" value="PLD-like_dom"/>
</dbReference>
<dbReference type="PANTHER" id="PTHR21248">
    <property type="entry name" value="CARDIOLIPIN SYNTHASE"/>
    <property type="match status" value="1"/>
</dbReference>
<dbReference type="NCBIfam" id="TIGR04265">
    <property type="entry name" value="bac_cardiolipin"/>
    <property type="match status" value="1"/>
</dbReference>
<gene>
    <name evidence="15" type="ORF">ATZ35_02420</name>
</gene>
<keyword evidence="11" id="KW-1208">Phospholipid metabolism</keyword>
<evidence type="ECO:0000313" key="15">
    <source>
        <dbReference type="EMBL" id="ALS36054.1"/>
    </source>
</evidence>
<feature type="domain" description="PLD phosphodiesterase" evidence="14">
    <location>
        <begin position="412"/>
        <end position="439"/>
    </location>
</feature>
<dbReference type="GO" id="GO:0005886">
    <property type="term" value="C:plasma membrane"/>
    <property type="evidence" value="ECO:0007669"/>
    <property type="project" value="UniProtKB-SubCell"/>
</dbReference>
<dbReference type="PANTHER" id="PTHR21248:SF22">
    <property type="entry name" value="PHOSPHOLIPASE D"/>
    <property type="match status" value="1"/>
</dbReference>
<dbReference type="KEGG" id="erx:ATZ35_02420"/>
<dbReference type="InterPro" id="IPR027379">
    <property type="entry name" value="CLS_N"/>
</dbReference>
<dbReference type="PROSITE" id="PS50035">
    <property type="entry name" value="PLD"/>
    <property type="match status" value="2"/>
</dbReference>
<keyword evidence="16" id="KW-1185">Reference proteome</keyword>
<reference evidence="16" key="1">
    <citation type="submission" date="2015-12" db="EMBL/GenBank/DDBJ databases">
        <authorList>
            <person name="Lauer A."/>
            <person name="Humrighouse B."/>
            <person name="Loparev V."/>
            <person name="Shewmaker P.L."/>
            <person name="Whitney A.M."/>
            <person name="McLaughlin R.W."/>
        </authorList>
    </citation>
    <scope>NUCLEOTIDE SEQUENCE [LARGE SCALE GENOMIC DNA]</scope>
    <source>
        <strain evidence="16">LMG 26678</strain>
    </source>
</reference>
<proteinExistence type="predicted"/>
<feature type="transmembrane region" description="Helical" evidence="13">
    <location>
        <begin position="31"/>
        <end position="50"/>
    </location>
</feature>
<evidence type="ECO:0000256" key="11">
    <source>
        <dbReference type="ARBA" id="ARBA00023264"/>
    </source>
</evidence>
<evidence type="ECO:0000313" key="16">
    <source>
        <dbReference type="Proteomes" id="UP000067523"/>
    </source>
</evidence>
<evidence type="ECO:0000256" key="13">
    <source>
        <dbReference type="SAM" id="Phobius"/>
    </source>
</evidence>
<keyword evidence="6" id="KW-0677">Repeat</keyword>
<dbReference type="SMART" id="SM00155">
    <property type="entry name" value="PLDc"/>
    <property type="match status" value="2"/>
</dbReference>
<comment type="subcellular location">
    <subcellularLocation>
        <location evidence="1">Cell membrane</location>
        <topology evidence="1">Multi-pass membrane protein</topology>
    </subcellularLocation>
</comment>
<evidence type="ECO:0000256" key="7">
    <source>
        <dbReference type="ARBA" id="ARBA00022989"/>
    </source>
</evidence>
<keyword evidence="4" id="KW-0808">Transferase</keyword>
<dbReference type="EMBL" id="CP013655">
    <property type="protein sequence ID" value="ALS36054.1"/>
    <property type="molecule type" value="Genomic_DNA"/>
</dbReference>
<evidence type="ECO:0000256" key="12">
    <source>
        <dbReference type="NCBIfam" id="TIGR04265"/>
    </source>
</evidence>
<evidence type="ECO:0000256" key="4">
    <source>
        <dbReference type="ARBA" id="ARBA00022679"/>
    </source>
</evidence>
<protein>
    <recommendedName>
        <fullName evidence="12">Cardiolipin synthase</fullName>
        <ecNumber evidence="12">2.7.8.-</ecNumber>
    </recommendedName>
</protein>
<dbReference type="SUPFAM" id="SSF56024">
    <property type="entry name" value="Phospholipase D/nuclease"/>
    <property type="match status" value="2"/>
</dbReference>
<dbReference type="Proteomes" id="UP000067523">
    <property type="component" value="Chromosome"/>
</dbReference>
<evidence type="ECO:0000256" key="5">
    <source>
        <dbReference type="ARBA" id="ARBA00022692"/>
    </source>
</evidence>
<dbReference type="AlphaFoldDB" id="A0A0U2WLA5"/>
<feature type="transmembrane region" description="Helical" evidence="13">
    <location>
        <begin position="7"/>
        <end position="25"/>
    </location>
</feature>
<sequence length="499" mass="57039">MNPLFRRFSIVLFVFIFTIGILFIFLPQFIWGILTLFEVLSIVLSMYIVFKKNDVTSVKVAWVLTLYFLPIIGSFIYLFFGRSNLKSNAIQQKEQEMLVHYVQSINSNQRLESASLLEERNERLAKKSVLGGNQFEVLTDGEETFAAIFKKLNEAEHHIHLFYFIIKEDELADRLRKILIKKAKEGVNVRFGVDGLGSVKLSDAYLESLRAVQIEVEIFNPIHSFYHLSRANWRNHRKVIIVDGKVGFTGGLNIGNEYLGITPKFSHWRDTHLQITGPLVTQLQETFLYDWLYMKNSAGTASKFMSETYFPLGSTGTDEGQVIYGGPYDQERVVRDVLFNLIDSAKGKVSIASPYLVPDDEMLALLRRVARNGVKVEVIIPGKGDRKLSYYGNDFYLETLVSAGIDVYKYDDTAFLHCKVMIIDEEVATIGSTNFDIRSFDINHEVSAILYNGQAIHRLSEAFKRDRDNSKQITIRELAQRSTWKKIKGKICGLFAPLL</sequence>
<evidence type="ECO:0000256" key="8">
    <source>
        <dbReference type="ARBA" id="ARBA00023098"/>
    </source>
</evidence>
<dbReference type="RefSeq" id="WP_208929325.1">
    <property type="nucleotide sequence ID" value="NZ_CP013655.1"/>
</dbReference>
<keyword evidence="10" id="KW-0594">Phospholipid biosynthesis</keyword>
<evidence type="ECO:0000256" key="10">
    <source>
        <dbReference type="ARBA" id="ARBA00023209"/>
    </source>
</evidence>
<keyword evidence="8" id="KW-0443">Lipid metabolism</keyword>
<dbReference type="EC" id="2.7.8.-" evidence="12"/>
<keyword evidence="7 13" id="KW-1133">Transmembrane helix</keyword>
<dbReference type="Pfam" id="PF13091">
    <property type="entry name" value="PLDc_2"/>
    <property type="match status" value="2"/>
</dbReference>
<evidence type="ECO:0000256" key="2">
    <source>
        <dbReference type="ARBA" id="ARBA00022475"/>
    </source>
</evidence>
<dbReference type="InterPro" id="IPR001736">
    <property type="entry name" value="PLipase_D/transphosphatidylase"/>
</dbReference>
<dbReference type="CDD" id="cd09110">
    <property type="entry name" value="PLDc_CLS_1"/>
    <property type="match status" value="1"/>
</dbReference>
<dbReference type="STRING" id="118060.ATZ35_02420"/>
<feature type="transmembrane region" description="Helical" evidence="13">
    <location>
        <begin position="62"/>
        <end position="80"/>
    </location>
</feature>
<evidence type="ECO:0000256" key="1">
    <source>
        <dbReference type="ARBA" id="ARBA00004651"/>
    </source>
</evidence>
<dbReference type="FunFam" id="3.30.870.10:FF:000014">
    <property type="entry name" value="Cardiolipin synthase"/>
    <property type="match status" value="1"/>
</dbReference>
<keyword evidence="2" id="KW-1003">Cell membrane</keyword>
<organism evidence="15 16">
    <name type="scientific">Enterococcus rotai</name>
    <dbReference type="NCBI Taxonomy" id="118060"/>
    <lineage>
        <taxon>Bacteria</taxon>
        <taxon>Bacillati</taxon>
        <taxon>Bacillota</taxon>
        <taxon>Bacilli</taxon>
        <taxon>Lactobacillales</taxon>
        <taxon>Enterococcaceae</taxon>
        <taxon>Enterococcus</taxon>
    </lineage>
</organism>
<dbReference type="GO" id="GO:0032049">
    <property type="term" value="P:cardiolipin biosynthetic process"/>
    <property type="evidence" value="ECO:0007669"/>
    <property type="project" value="UniProtKB-UniRule"/>
</dbReference>
<dbReference type="InterPro" id="IPR022924">
    <property type="entry name" value="Cardiolipin_synthase"/>
</dbReference>
<name>A0A0U2WLA5_9ENTE</name>
<keyword evidence="5 13" id="KW-0812">Transmembrane</keyword>
<dbReference type="Gene3D" id="3.30.870.10">
    <property type="entry name" value="Endonuclease Chain A"/>
    <property type="match status" value="2"/>
</dbReference>